<dbReference type="Proteomes" id="UP001162501">
    <property type="component" value="Chromosome 16"/>
</dbReference>
<gene>
    <name evidence="1" type="ORF">MRATA1EN22A_LOCUS6402</name>
</gene>
<dbReference type="EMBL" id="OX596100">
    <property type="protein sequence ID" value="CAM9713942.1"/>
    <property type="molecule type" value="Genomic_DNA"/>
</dbReference>
<name>A0AC59YIB6_RANTA</name>
<protein>
    <submittedName>
        <fullName evidence="1">Uncharacterized protein</fullName>
    </submittedName>
</protein>
<sequence>MRSGPGTGVSRPGSRHADTLRPIAERPLREPTRTCSRPSGRVSLPSFARPEPGGTGTIVLTMDPRWRLEGFSRCPAFHKLALA</sequence>
<reference evidence="1" key="2">
    <citation type="submission" date="2025-03" db="EMBL/GenBank/DDBJ databases">
        <authorList>
            <consortium name="ELIXIR-Norway"/>
            <consortium name="Elixir Norway"/>
        </authorList>
    </citation>
    <scope>NUCLEOTIDE SEQUENCE</scope>
</reference>
<evidence type="ECO:0000313" key="2">
    <source>
        <dbReference type="Proteomes" id="UP001162501"/>
    </source>
</evidence>
<accession>A0AC59YIB6</accession>
<organism evidence="1 2">
    <name type="scientific">Rangifer tarandus platyrhynchus</name>
    <name type="common">Svalbard reindeer</name>
    <dbReference type="NCBI Taxonomy" id="3082113"/>
    <lineage>
        <taxon>Eukaryota</taxon>
        <taxon>Metazoa</taxon>
        <taxon>Chordata</taxon>
        <taxon>Craniata</taxon>
        <taxon>Vertebrata</taxon>
        <taxon>Euteleostomi</taxon>
        <taxon>Mammalia</taxon>
        <taxon>Eutheria</taxon>
        <taxon>Laurasiatheria</taxon>
        <taxon>Artiodactyla</taxon>
        <taxon>Ruminantia</taxon>
        <taxon>Pecora</taxon>
        <taxon>Cervidae</taxon>
        <taxon>Odocoileinae</taxon>
        <taxon>Rangifer</taxon>
    </lineage>
</organism>
<proteinExistence type="predicted"/>
<evidence type="ECO:0000313" key="1">
    <source>
        <dbReference type="EMBL" id="CAM9713942.1"/>
    </source>
</evidence>
<reference evidence="1" key="1">
    <citation type="submission" date="2023-05" db="EMBL/GenBank/DDBJ databases">
        <authorList>
            <consortium name="ELIXIR-Norway"/>
        </authorList>
    </citation>
    <scope>NUCLEOTIDE SEQUENCE</scope>
</reference>